<evidence type="ECO:0000256" key="7">
    <source>
        <dbReference type="ARBA" id="ARBA00023306"/>
    </source>
</evidence>
<dbReference type="InterPro" id="IPR011919">
    <property type="entry name" value="Cell_div_ZipA"/>
</dbReference>
<dbReference type="PANTHER" id="PTHR38685:SF1">
    <property type="entry name" value="CELL DIVISION PROTEIN ZIPA"/>
    <property type="match status" value="1"/>
</dbReference>
<dbReference type="Pfam" id="PF04354">
    <property type="entry name" value="ZipA_C"/>
    <property type="match status" value="1"/>
</dbReference>
<evidence type="ECO:0000313" key="11">
    <source>
        <dbReference type="EMBL" id="VAW82976.1"/>
    </source>
</evidence>
<reference evidence="11" key="1">
    <citation type="submission" date="2018-06" db="EMBL/GenBank/DDBJ databases">
        <authorList>
            <person name="Zhirakovskaya E."/>
        </authorList>
    </citation>
    <scope>NUCLEOTIDE SEQUENCE</scope>
</reference>
<evidence type="ECO:0000256" key="6">
    <source>
        <dbReference type="ARBA" id="ARBA00023136"/>
    </source>
</evidence>
<gene>
    <name evidence="11" type="ORF">MNBD_GAMMA14-879</name>
</gene>
<dbReference type="GO" id="GO:0032153">
    <property type="term" value="C:cell division site"/>
    <property type="evidence" value="ECO:0007669"/>
    <property type="project" value="TreeGrafter"/>
</dbReference>
<dbReference type="SMART" id="SM00771">
    <property type="entry name" value="ZipA_C"/>
    <property type="match status" value="1"/>
</dbReference>
<keyword evidence="1" id="KW-1003">Cell membrane</keyword>
<evidence type="ECO:0000256" key="8">
    <source>
        <dbReference type="SAM" id="MobiDB-lite"/>
    </source>
</evidence>
<evidence type="ECO:0000256" key="5">
    <source>
        <dbReference type="ARBA" id="ARBA00022989"/>
    </source>
</evidence>
<dbReference type="SUPFAM" id="SSF64383">
    <property type="entry name" value="Cell-division protein ZipA, C-terminal domain"/>
    <property type="match status" value="1"/>
</dbReference>
<proteinExistence type="inferred from homology"/>
<dbReference type="InterPro" id="IPR007449">
    <property type="entry name" value="ZipA_FtsZ-bd_C"/>
</dbReference>
<dbReference type="EMBL" id="UOFM01000503">
    <property type="protein sequence ID" value="VAW82976.1"/>
    <property type="molecule type" value="Genomic_DNA"/>
</dbReference>
<dbReference type="AlphaFoldDB" id="A0A3B0ZQV1"/>
<keyword evidence="6 9" id="KW-0472">Membrane</keyword>
<dbReference type="InterPro" id="IPR036765">
    <property type="entry name" value="ZipA_FtsZ-bd_C_sf"/>
</dbReference>
<dbReference type="PANTHER" id="PTHR38685">
    <property type="entry name" value="CELL DIVISION PROTEIN ZIPA"/>
    <property type="match status" value="1"/>
</dbReference>
<evidence type="ECO:0000256" key="4">
    <source>
        <dbReference type="ARBA" id="ARBA00022692"/>
    </source>
</evidence>
<keyword evidence="2" id="KW-0997">Cell inner membrane</keyword>
<dbReference type="HAMAP" id="MF_00509">
    <property type="entry name" value="ZipA"/>
    <property type="match status" value="1"/>
</dbReference>
<feature type="domain" description="ZipA C-terminal FtsZ-binding" evidence="10">
    <location>
        <begin position="89"/>
        <end position="218"/>
    </location>
</feature>
<dbReference type="NCBIfam" id="TIGR02205">
    <property type="entry name" value="septum_zipA"/>
    <property type="match status" value="1"/>
</dbReference>
<dbReference type="GO" id="GO:0005886">
    <property type="term" value="C:plasma membrane"/>
    <property type="evidence" value="ECO:0007669"/>
    <property type="project" value="TreeGrafter"/>
</dbReference>
<organism evidence="11">
    <name type="scientific">hydrothermal vent metagenome</name>
    <dbReference type="NCBI Taxonomy" id="652676"/>
    <lineage>
        <taxon>unclassified sequences</taxon>
        <taxon>metagenomes</taxon>
        <taxon>ecological metagenomes</taxon>
    </lineage>
</organism>
<evidence type="ECO:0000259" key="10">
    <source>
        <dbReference type="SMART" id="SM00771"/>
    </source>
</evidence>
<sequence>MDDLRVILLLTGAALIAGVYLWSRLQQRPARRAKRTAMRSAAHGDTDAADIEQELARMDKLVAERDHDPDWHDPLEQGDSHSDAPPNPGEQIYVISVIAEDNEPFPGDKLLKAFANNDLVHGKKGIFERHVERDSRDIAVFGVANLVKPGTFPRDMPVFTTPGVTLFLQLPCAIGALDAFDDFVNTAERLAVELAGELRDEKHQLLTHQGLMQVREQIAASQARSRIAAS</sequence>
<feature type="compositionally biased region" description="Basic and acidic residues" evidence="8">
    <location>
        <begin position="66"/>
        <end position="82"/>
    </location>
</feature>
<evidence type="ECO:0000256" key="3">
    <source>
        <dbReference type="ARBA" id="ARBA00022618"/>
    </source>
</evidence>
<name>A0A3B0ZQV1_9ZZZZ</name>
<evidence type="ECO:0000256" key="1">
    <source>
        <dbReference type="ARBA" id="ARBA00022475"/>
    </source>
</evidence>
<feature type="transmembrane region" description="Helical" evidence="9">
    <location>
        <begin position="6"/>
        <end position="25"/>
    </location>
</feature>
<dbReference type="Gene3D" id="3.30.1400.10">
    <property type="entry name" value="ZipA, C-terminal FtsZ-binding domain"/>
    <property type="match status" value="1"/>
</dbReference>
<keyword evidence="7" id="KW-0131">Cell cycle</keyword>
<accession>A0A3B0ZQV1</accession>
<feature type="region of interest" description="Disordered" evidence="8">
    <location>
        <begin position="66"/>
        <end position="87"/>
    </location>
</feature>
<keyword evidence="4 9" id="KW-0812">Transmembrane</keyword>
<evidence type="ECO:0000256" key="9">
    <source>
        <dbReference type="SAM" id="Phobius"/>
    </source>
</evidence>
<dbReference type="GO" id="GO:0000917">
    <property type="term" value="P:division septum assembly"/>
    <property type="evidence" value="ECO:0007669"/>
    <property type="project" value="TreeGrafter"/>
</dbReference>
<evidence type="ECO:0000256" key="2">
    <source>
        <dbReference type="ARBA" id="ARBA00022519"/>
    </source>
</evidence>
<protein>
    <submittedName>
        <fullName evidence="11">Cell division protein ZipA</fullName>
    </submittedName>
</protein>
<keyword evidence="3 11" id="KW-0132">Cell division</keyword>
<keyword evidence="5 9" id="KW-1133">Transmembrane helix</keyword>